<accession>A0ABX8CLB0</accession>
<reference evidence="2 3" key="1">
    <citation type="submission" date="2021-04" db="EMBL/GenBank/DDBJ databases">
        <title>Nocardia tengchongensis.</title>
        <authorList>
            <person name="Zhuang k."/>
            <person name="Ran Y."/>
            <person name="Li W."/>
        </authorList>
    </citation>
    <scope>NUCLEOTIDE SEQUENCE [LARGE SCALE GENOMIC DNA]</scope>
    <source>
        <strain evidence="2 3">CFH S0057</strain>
    </source>
</reference>
<keyword evidence="1" id="KW-0472">Membrane</keyword>
<gene>
    <name evidence="2" type="ORF">KHQ06_25370</name>
</gene>
<evidence type="ECO:0000313" key="2">
    <source>
        <dbReference type="EMBL" id="QVI19673.1"/>
    </source>
</evidence>
<feature type="transmembrane region" description="Helical" evidence="1">
    <location>
        <begin position="250"/>
        <end position="267"/>
    </location>
</feature>
<sequence>MPLPIDSGRLEPLTVPDTVRPWTRTLANQIGSSGAQLPVAHTVEEFLALLRHILQQSGCPASKVALKAGLPRSTAYHFVSQKNTVLPKYERQVRMFATGCGLSPEQIDQVCRNWLALDEAESDTPDPEVLGPDLNTSARHIQTGSGSVQVIVTGDVTGSVNVVNVNNVSHVNNYTAVGTDHVSPQDQYLRDYMHDRKYWDNNAPVNRDDRHARVRWETHTATEGSDVFECGAVIGSLALLMIVVTRASSIMGNLHVWILVLFALISWRYSATILHEVAPKDAPSTQRIWGSGLVAAALVIVCGYGINSDSRDHLAPCLVGLLIFPLLWTALAFSGRRNLAWFFEDDAGQKTAMGAIICGYIGWLVVRGAGLGVHAAAVLAVAAVAAILCVPLTTKREIRRPIPIPLMDW</sequence>
<evidence type="ECO:0000313" key="3">
    <source>
        <dbReference type="Proteomes" id="UP000683310"/>
    </source>
</evidence>
<keyword evidence="1" id="KW-0812">Transmembrane</keyword>
<evidence type="ECO:0000256" key="1">
    <source>
        <dbReference type="SAM" id="Phobius"/>
    </source>
</evidence>
<keyword evidence="3" id="KW-1185">Reference proteome</keyword>
<name>A0ABX8CLB0_9NOCA</name>
<feature type="transmembrane region" description="Helical" evidence="1">
    <location>
        <begin position="288"/>
        <end position="307"/>
    </location>
</feature>
<proteinExistence type="predicted"/>
<feature type="transmembrane region" description="Helical" evidence="1">
    <location>
        <begin position="372"/>
        <end position="392"/>
    </location>
</feature>
<feature type="transmembrane region" description="Helical" evidence="1">
    <location>
        <begin position="227"/>
        <end position="244"/>
    </location>
</feature>
<protein>
    <submittedName>
        <fullName evidence="2">Uncharacterized protein</fullName>
    </submittedName>
</protein>
<feature type="transmembrane region" description="Helical" evidence="1">
    <location>
        <begin position="313"/>
        <end position="335"/>
    </location>
</feature>
<dbReference type="EMBL" id="CP074371">
    <property type="protein sequence ID" value="QVI19673.1"/>
    <property type="molecule type" value="Genomic_DNA"/>
</dbReference>
<dbReference type="Proteomes" id="UP000683310">
    <property type="component" value="Chromosome"/>
</dbReference>
<keyword evidence="1" id="KW-1133">Transmembrane helix</keyword>
<organism evidence="2 3">
    <name type="scientific">Nocardia tengchongensis</name>
    <dbReference type="NCBI Taxonomy" id="2055889"/>
    <lineage>
        <taxon>Bacteria</taxon>
        <taxon>Bacillati</taxon>
        <taxon>Actinomycetota</taxon>
        <taxon>Actinomycetes</taxon>
        <taxon>Mycobacteriales</taxon>
        <taxon>Nocardiaceae</taxon>
        <taxon>Nocardia</taxon>
    </lineage>
</organism>